<comment type="caution">
    <text evidence="2">The sequence shown here is derived from an EMBL/GenBank/DDBJ whole genome shotgun (WGS) entry which is preliminary data.</text>
</comment>
<evidence type="ECO:0000313" key="2">
    <source>
        <dbReference type="EMBL" id="KAB8300285.1"/>
    </source>
</evidence>
<dbReference type="AlphaFoldDB" id="A0A5N6KAT4"/>
<evidence type="ECO:0000313" key="3">
    <source>
        <dbReference type="Proteomes" id="UP000326757"/>
    </source>
</evidence>
<dbReference type="EMBL" id="VIGI01000005">
    <property type="protein sequence ID" value="KAB8300285.1"/>
    <property type="molecule type" value="Genomic_DNA"/>
</dbReference>
<evidence type="ECO:0000256" key="1">
    <source>
        <dbReference type="SAM" id="Phobius"/>
    </source>
</evidence>
<reference evidence="2 3" key="1">
    <citation type="submission" date="2019-06" db="EMBL/GenBank/DDBJ databases">
        <title>Genome Sequence of the Brown Rot Fungal Pathogen Monilinia laxa.</title>
        <authorList>
            <person name="De Miccolis Angelini R.M."/>
            <person name="Landi L."/>
            <person name="Abate D."/>
            <person name="Pollastro S."/>
            <person name="Romanazzi G."/>
            <person name="Faretra F."/>
        </authorList>
    </citation>
    <scope>NUCLEOTIDE SEQUENCE [LARGE SCALE GENOMIC DNA]</scope>
    <source>
        <strain evidence="2 3">Mlax316</strain>
    </source>
</reference>
<gene>
    <name evidence="2" type="ORF">EYC80_000485</name>
</gene>
<keyword evidence="1" id="KW-1133">Transmembrane helix</keyword>
<keyword evidence="3" id="KW-1185">Reference proteome</keyword>
<proteinExistence type="predicted"/>
<dbReference type="Proteomes" id="UP000326757">
    <property type="component" value="Unassembled WGS sequence"/>
</dbReference>
<name>A0A5N6KAT4_MONLA</name>
<organism evidence="2 3">
    <name type="scientific">Monilinia laxa</name>
    <name type="common">Brown rot fungus</name>
    <name type="synonym">Sclerotinia laxa</name>
    <dbReference type="NCBI Taxonomy" id="61186"/>
    <lineage>
        <taxon>Eukaryota</taxon>
        <taxon>Fungi</taxon>
        <taxon>Dikarya</taxon>
        <taxon>Ascomycota</taxon>
        <taxon>Pezizomycotina</taxon>
        <taxon>Leotiomycetes</taxon>
        <taxon>Helotiales</taxon>
        <taxon>Sclerotiniaceae</taxon>
        <taxon>Monilinia</taxon>
    </lineage>
</organism>
<keyword evidence="1" id="KW-0812">Transmembrane</keyword>
<keyword evidence="1" id="KW-0472">Membrane</keyword>
<sequence>MHCKRWTLHRIGVFTFSIFIFLYTFFLFSFFFLFIFMSRMDGSRGGIVISLVGLFTLGKQVHFRRYGKMKADIMEQCIEGNKRMEDKRVYSKCVQI</sequence>
<feature type="transmembrane region" description="Helical" evidence="1">
    <location>
        <begin position="43"/>
        <end position="61"/>
    </location>
</feature>
<protein>
    <submittedName>
        <fullName evidence="2">Uncharacterized protein</fullName>
    </submittedName>
</protein>
<feature type="transmembrane region" description="Helical" evidence="1">
    <location>
        <begin position="12"/>
        <end position="37"/>
    </location>
</feature>
<accession>A0A5N6KAT4</accession>